<proteinExistence type="predicted"/>
<name>A0A254U5J7_ASPNG</name>
<gene>
    <name evidence="1" type="ORF">CAN33_0054790</name>
</gene>
<evidence type="ECO:0000313" key="2">
    <source>
        <dbReference type="Proteomes" id="UP000197666"/>
    </source>
</evidence>
<sequence length="99" mass="11399">MSDQKARESFASILSYYRHNRESLERVPNWVDDPDSQSIVIGFLRDTPTDEQVEQAKEELKALMAIEEIKETLSETEKDLLTAASLSSRAKRLQNKKDK</sequence>
<dbReference type="VEuPathDB" id="FungiDB:ATCC64974_71310"/>
<dbReference type="Proteomes" id="UP000197666">
    <property type="component" value="Unassembled WGS sequence"/>
</dbReference>
<dbReference type="AlphaFoldDB" id="A0A254U5J7"/>
<reference evidence="2" key="1">
    <citation type="submission" date="2018-10" db="EMBL/GenBank/DDBJ databases">
        <title>FDA dAtabase for Regulatory Grade micrObial Sequences (FDA-ARGOS): Supporting development and validation of Infectious Disease Dx tests.</title>
        <authorList>
            <person name="Kerrigan L."/>
            <person name="Tallon L."/>
            <person name="Sadzewicz L."/>
            <person name="Sengamalay N."/>
            <person name="Ott S."/>
            <person name="Godinez A."/>
            <person name="Nagaraj S."/>
            <person name="Vavikolanu K."/>
            <person name="Nadendla S."/>
            <person name="George J."/>
            <person name="Sichtig H."/>
        </authorList>
    </citation>
    <scope>NUCLEOTIDE SEQUENCE [LARGE SCALE GENOMIC DNA]</scope>
    <source>
        <strain evidence="2">FDAARGOS_311</strain>
    </source>
</reference>
<dbReference type="EMBL" id="NKJJ02000008">
    <property type="protein sequence ID" value="TPR10102.1"/>
    <property type="molecule type" value="Genomic_DNA"/>
</dbReference>
<protein>
    <submittedName>
        <fullName evidence="1">Uncharacterized protein</fullName>
    </submittedName>
</protein>
<comment type="caution">
    <text evidence="1">The sequence shown here is derived from an EMBL/GenBank/DDBJ whole genome shotgun (WGS) entry which is preliminary data.</text>
</comment>
<dbReference type="VEuPathDB" id="FungiDB:M747DRAFT_348762"/>
<organism evidence="1 2">
    <name type="scientific">Aspergillus niger</name>
    <dbReference type="NCBI Taxonomy" id="5061"/>
    <lineage>
        <taxon>Eukaryota</taxon>
        <taxon>Fungi</taxon>
        <taxon>Dikarya</taxon>
        <taxon>Ascomycota</taxon>
        <taxon>Pezizomycotina</taxon>
        <taxon>Eurotiomycetes</taxon>
        <taxon>Eurotiomycetidae</taxon>
        <taxon>Eurotiales</taxon>
        <taxon>Aspergillaceae</taxon>
        <taxon>Aspergillus</taxon>
        <taxon>Aspergillus subgen. Circumdati</taxon>
    </lineage>
</organism>
<evidence type="ECO:0000313" key="1">
    <source>
        <dbReference type="EMBL" id="TPR10102.1"/>
    </source>
</evidence>
<accession>A0A254U5J7</accession>